<dbReference type="AlphaFoldDB" id="A0A1M5EMK4"/>
<dbReference type="Gene3D" id="2.130.10.10">
    <property type="entry name" value="YVTN repeat-like/Quinoprotein amine dehydrogenase"/>
    <property type="match status" value="2"/>
</dbReference>
<name>A0A1M5EMK4_9BACT</name>
<evidence type="ECO:0000256" key="1">
    <source>
        <dbReference type="SAM" id="SignalP"/>
    </source>
</evidence>
<dbReference type="SUPFAM" id="SSF63829">
    <property type="entry name" value="Calcium-dependent phosphotriesterase"/>
    <property type="match status" value="1"/>
</dbReference>
<dbReference type="PANTHER" id="PTHR40274">
    <property type="entry name" value="VIRGINIAMYCIN B LYASE"/>
    <property type="match status" value="1"/>
</dbReference>
<organism evidence="2 3">
    <name type="scientific">Fodinibius roseus</name>
    <dbReference type="NCBI Taxonomy" id="1194090"/>
    <lineage>
        <taxon>Bacteria</taxon>
        <taxon>Pseudomonadati</taxon>
        <taxon>Balneolota</taxon>
        <taxon>Balneolia</taxon>
        <taxon>Balneolales</taxon>
        <taxon>Balneolaceae</taxon>
        <taxon>Fodinibius</taxon>
    </lineage>
</organism>
<evidence type="ECO:0000313" key="2">
    <source>
        <dbReference type="EMBL" id="SHF80518.1"/>
    </source>
</evidence>
<evidence type="ECO:0000313" key="3">
    <source>
        <dbReference type="Proteomes" id="UP000184041"/>
    </source>
</evidence>
<feature type="signal peptide" evidence="1">
    <location>
        <begin position="1"/>
        <end position="21"/>
    </location>
</feature>
<keyword evidence="1" id="KW-0732">Signal</keyword>
<dbReference type="EMBL" id="FQUS01000013">
    <property type="protein sequence ID" value="SHF80518.1"/>
    <property type="molecule type" value="Genomic_DNA"/>
</dbReference>
<dbReference type="InterPro" id="IPR051344">
    <property type="entry name" value="Vgb"/>
</dbReference>
<reference evidence="2 3" key="1">
    <citation type="submission" date="2016-11" db="EMBL/GenBank/DDBJ databases">
        <authorList>
            <person name="Jaros S."/>
            <person name="Januszkiewicz K."/>
            <person name="Wedrychowicz H."/>
        </authorList>
    </citation>
    <scope>NUCLEOTIDE SEQUENCE [LARGE SCALE GENOMIC DNA]</scope>
    <source>
        <strain evidence="2 3">DSM 21986</strain>
    </source>
</reference>
<dbReference type="PANTHER" id="PTHR40274:SF3">
    <property type="entry name" value="VIRGINIAMYCIN B LYASE"/>
    <property type="match status" value="1"/>
</dbReference>
<feature type="chain" id="PRO_5012477262" evidence="1">
    <location>
        <begin position="22"/>
        <end position="341"/>
    </location>
</feature>
<proteinExistence type="predicted"/>
<keyword evidence="2" id="KW-0456">Lyase</keyword>
<dbReference type="InterPro" id="IPR015943">
    <property type="entry name" value="WD40/YVTN_repeat-like_dom_sf"/>
</dbReference>
<gene>
    <name evidence="2" type="ORF">SAMN05443144_113107</name>
</gene>
<protein>
    <submittedName>
        <fullName evidence="2">Virginiamycin B lyase</fullName>
    </submittedName>
</protein>
<dbReference type="STRING" id="1194090.SAMN05443144_113107"/>
<sequence length="341" mass="38415">MTKLISTLIAVLFIVSAFVLTEQPKTNVETDAEVEVSITEWEVPWEDSRPRDPYVAPDGDIWFVGQRSHYVAEFDPDTEDFQKFDLQEGAGPHTVIVDEDGTPWYAGNRANHIGTVNPESGEINKYMMPDDNSARDPHTMAFNHEGDIWFTSQGANSVGKLDVETGNPQIIAVPTPRARPYGIIMDRNMERPWICLFGTYKLATVDPGTMELKEIELPSEDARPRRLAQTSDGVIWYGDYARGYIGRYNPEDGSFEEWEMPSGEQSRPYAVTADDQDRIWLVETGVSPNMFVGFDTDKEAFISSTPIESGGGTVRHMVFHEPTRSIWFGTDTNYLGRAQIQ</sequence>
<dbReference type="OrthoDB" id="2633250at2"/>
<dbReference type="GO" id="GO:0016829">
    <property type="term" value="F:lyase activity"/>
    <property type="evidence" value="ECO:0007669"/>
    <property type="project" value="UniProtKB-KW"/>
</dbReference>
<dbReference type="Pfam" id="PF24684">
    <property type="entry name" value="Vgb_lyase"/>
    <property type="match status" value="1"/>
</dbReference>
<dbReference type="RefSeq" id="WP_073064953.1">
    <property type="nucleotide sequence ID" value="NZ_FQUS01000013.1"/>
</dbReference>
<dbReference type="Proteomes" id="UP000184041">
    <property type="component" value="Unassembled WGS sequence"/>
</dbReference>
<keyword evidence="3" id="KW-1185">Reference proteome</keyword>
<accession>A0A1M5EMK4</accession>